<protein>
    <submittedName>
        <fullName evidence="1">Uncharacterized protein</fullName>
    </submittedName>
</protein>
<evidence type="ECO:0000313" key="2">
    <source>
        <dbReference type="Proteomes" id="UP000594480"/>
    </source>
</evidence>
<dbReference type="EMBL" id="CP064760">
    <property type="protein sequence ID" value="QPE04750.1"/>
    <property type="molecule type" value="Genomic_DNA"/>
</dbReference>
<accession>A0A7S8MY78</accession>
<proteinExistence type="predicted"/>
<reference evidence="1 2" key="1">
    <citation type="submission" date="2020-11" db="EMBL/GenBank/DDBJ databases">
        <title>Amino acid is mineralized and recycled by bacteria in oceanic microbiome.</title>
        <authorList>
            <person name="Zheng L.Y."/>
        </authorList>
    </citation>
    <scope>NUCLEOTIDE SEQUENCE [LARGE SCALE GENOMIC DNA]</scope>
    <source>
        <strain evidence="1 2">A32-1</strain>
    </source>
</reference>
<evidence type="ECO:0000313" key="1">
    <source>
        <dbReference type="EMBL" id="QPE04750.1"/>
    </source>
</evidence>
<dbReference type="Proteomes" id="UP000594480">
    <property type="component" value="Chromosome"/>
</dbReference>
<dbReference type="PROSITE" id="PS51257">
    <property type="entry name" value="PROKAR_LIPOPROTEIN"/>
    <property type="match status" value="1"/>
</dbReference>
<dbReference type="RefSeq" id="WP_195692777.1">
    <property type="nucleotide sequence ID" value="NZ_CP064760.1"/>
</dbReference>
<organism evidence="1 2">
    <name type="scientific">Microbacterium schleiferi</name>
    <dbReference type="NCBI Taxonomy" id="69362"/>
    <lineage>
        <taxon>Bacteria</taxon>
        <taxon>Bacillati</taxon>
        <taxon>Actinomycetota</taxon>
        <taxon>Actinomycetes</taxon>
        <taxon>Micrococcales</taxon>
        <taxon>Microbacteriaceae</taxon>
        <taxon>Microbacterium</taxon>
    </lineage>
</organism>
<name>A0A7S8MY78_9MICO</name>
<dbReference type="AlphaFoldDB" id="A0A7S8MY78"/>
<keyword evidence="2" id="KW-1185">Reference proteome</keyword>
<sequence length="159" mass="16557">MTLQLSRSPRALALVGAIPILAMTIAGCSLVPSPESIVERVVEEAANQTGEDIDLDVGLSGDGASLPEGWPDLPVPEGNVVSAIRVNDSFSISVEVADEDSARATVDELQGLGFEVTSETDFGQLKGVMLTSDEWSIVYGWTVSDDGIVVSYTVSSAAG</sequence>
<gene>
    <name evidence="1" type="ORF">IT882_00890</name>
</gene>
<dbReference type="KEGG" id="msf:IT882_00890"/>